<dbReference type="Gene3D" id="2.160.20.20">
    <property type="match status" value="1"/>
</dbReference>
<dbReference type="InterPro" id="IPR011050">
    <property type="entry name" value="Pectin_lyase_fold/virulence"/>
</dbReference>
<proteinExistence type="predicted"/>
<name>A0ABS7I5Y1_9HYPH</name>
<dbReference type="InterPro" id="IPR036709">
    <property type="entry name" value="Autotransporte_beta_dom_sf"/>
</dbReference>
<dbReference type="SMART" id="SM00869">
    <property type="entry name" value="Autotransporter"/>
    <property type="match status" value="1"/>
</dbReference>
<dbReference type="Proteomes" id="UP000746918">
    <property type="component" value="Unassembled WGS sequence"/>
</dbReference>
<feature type="signal peptide" evidence="1">
    <location>
        <begin position="1"/>
        <end position="31"/>
    </location>
</feature>
<keyword evidence="1" id="KW-0732">Signal</keyword>
<dbReference type="Pfam" id="PF18883">
    <property type="entry name" value="AC_1"/>
    <property type="match status" value="1"/>
</dbReference>
<dbReference type="SUPFAM" id="SSF103515">
    <property type="entry name" value="Autotransporter"/>
    <property type="match status" value="1"/>
</dbReference>
<evidence type="ECO:0000256" key="1">
    <source>
        <dbReference type="SAM" id="SignalP"/>
    </source>
</evidence>
<dbReference type="InterPro" id="IPR006315">
    <property type="entry name" value="OM_autotransptr_brl_dom"/>
</dbReference>
<dbReference type="Pfam" id="PF03797">
    <property type="entry name" value="Autotransporter"/>
    <property type="match status" value="1"/>
</dbReference>
<evidence type="ECO:0000313" key="4">
    <source>
        <dbReference type="Proteomes" id="UP000746918"/>
    </source>
</evidence>
<dbReference type="EMBL" id="JAIFRO010000006">
    <property type="protein sequence ID" value="MBX4336288.1"/>
    <property type="molecule type" value="Genomic_DNA"/>
</dbReference>
<evidence type="ECO:0000259" key="2">
    <source>
        <dbReference type="PROSITE" id="PS51208"/>
    </source>
</evidence>
<dbReference type="PROSITE" id="PS51208">
    <property type="entry name" value="AUTOTRANSPORTER"/>
    <property type="match status" value="1"/>
</dbReference>
<keyword evidence="4" id="KW-1185">Reference proteome</keyword>
<dbReference type="SUPFAM" id="SSF51126">
    <property type="entry name" value="Pectin lyase-like"/>
    <property type="match status" value="1"/>
</dbReference>
<comment type="caution">
    <text evidence="3">The sequence shown here is derived from an EMBL/GenBank/DDBJ whole genome shotgun (WGS) entry which is preliminary data.</text>
</comment>
<evidence type="ECO:0000313" key="3">
    <source>
        <dbReference type="EMBL" id="MBX4336288.1"/>
    </source>
</evidence>
<organism evidence="3 4">
    <name type="scientific">Bartonella raoultii</name>
    <dbReference type="NCBI Taxonomy" id="1457020"/>
    <lineage>
        <taxon>Bacteria</taxon>
        <taxon>Pseudomonadati</taxon>
        <taxon>Pseudomonadota</taxon>
        <taxon>Alphaproteobacteria</taxon>
        <taxon>Hyphomicrobiales</taxon>
        <taxon>Bartonellaceae</taxon>
        <taxon>Bartonella</taxon>
    </lineage>
</organism>
<dbReference type="Gene3D" id="2.40.128.130">
    <property type="entry name" value="Autotransporter beta-domain"/>
    <property type="match status" value="1"/>
</dbReference>
<reference evidence="3 4" key="1">
    <citation type="submission" date="2021-08" db="EMBL/GenBank/DDBJ databases">
        <title>Bartonella raoulti 094 sp. nov.</title>
        <authorList>
            <person name="Zgheib R."/>
            <person name="Hammoud A."/>
        </authorList>
    </citation>
    <scope>NUCLEOTIDE SEQUENCE [LARGE SCALE GENOMIC DNA]</scope>
    <source>
        <strain evidence="3 4">094</strain>
    </source>
</reference>
<dbReference type="NCBIfam" id="TIGR01414">
    <property type="entry name" value="autotrans_barl"/>
    <property type="match status" value="2"/>
</dbReference>
<dbReference type="InterPro" id="IPR012332">
    <property type="entry name" value="Autotransporter_pectin_lyase_C"/>
</dbReference>
<dbReference type="InterPro" id="IPR005546">
    <property type="entry name" value="Autotransporte_beta"/>
</dbReference>
<sequence>MIRVSKNRLYACVFTATIFSFLLHMNAKVYADSSVLFSCDKNRLPYRCGDGKKHIIGDKVYQFIAPLEKKNREENSLISSAVIGAQEPNTIIQAMRVQVRGIDGLRDSYGVVASRGGKVVLNDSTFKNISIGLRADDGIIEVNRGEITTFQGGVYAEKQGTSVILANSTIKIEGQAIGQEMALFSGADANIQMISGSIDVKDAAALYVEERGRATLDGLTIRAKSHKMKDKDTVHAVFNINKDGSIHLKNTDVIADNVRALWIGLDTNARSNMGREGSILVSRVNIEDSKITVRGNEYGIDFDMDKRSNGYEQGIVFLKKTIFEVPDGTAIYNNKSNAYIAVTTGTKISGDLLLTAEKKASVAMLVDSSSLVGGTRVTDDSLVELYLTGGSKWLLTKRKENNLQNSNHLVSSLSFLKLSDSVIAFDLPISQEYQVLHVGGGGEEVYSVENSAHLYLNTHLNDDGSLNNHMTDRLLIHGDVSGKTIVHVQFIKGNHGEVASNEKTQNISLIQVSGKAAEDSFVLSHSYIALEGLPYKYYLRAYGSSSSLGKAHPNQRLVKGDGEFWDFRLENKYIQSTLDTSVVTDAELRIRDVVPQVPTYLLLPNFLFHTGLMDVTHQYKPLKAMQSLPNRLSKIEDIPVLFVYGYGGKYHYTSNLSVLEYGYGGNLDYNAIETGIFLKTIESVYRKISFGVMGTYGNLSLQPQNVEQSKKSAFHKLSLTAYGNMEHSTSFYVNGLLSYGLFTGDVHTILGKMATVKANPLNISLSAGKEFITKYEGFVFDPQIQLIYQYLQFYKAHDIDRFDIDIGNLEQWVIRIGGEVTKTFAEPEKNRIISLYGKIHFLNHFGRKEFVHLKDKFQLGDFGSSLEVGLGINSQLSSEVIFHGALNYQHRLTKAGFSGIRFSGGLRYRF</sequence>
<feature type="chain" id="PRO_5047488357" evidence="1">
    <location>
        <begin position="32"/>
        <end position="910"/>
    </location>
</feature>
<accession>A0ABS7I5Y1</accession>
<dbReference type="InterPro" id="IPR043990">
    <property type="entry name" value="AC_1"/>
</dbReference>
<feature type="domain" description="Autotransporter" evidence="2">
    <location>
        <begin position="634"/>
        <end position="910"/>
    </location>
</feature>
<gene>
    <name evidence="3" type="ORF">K3248_06760</name>
</gene>
<dbReference type="RefSeq" id="WP_220717627.1">
    <property type="nucleotide sequence ID" value="NZ_JAIFRO010000006.1"/>
</dbReference>
<protein>
    <submittedName>
        <fullName evidence="3">Autotransporter outer membrane beta-barrel domain-containing protein</fullName>
    </submittedName>
</protein>